<dbReference type="InterPro" id="IPR002931">
    <property type="entry name" value="Transglutaminase-like"/>
</dbReference>
<dbReference type="Proteomes" id="UP000295497">
    <property type="component" value="Chromosome"/>
</dbReference>
<evidence type="ECO:0000313" key="3">
    <source>
        <dbReference type="EMBL" id="AUX37862.1"/>
    </source>
</evidence>
<evidence type="ECO:0000259" key="2">
    <source>
        <dbReference type="Pfam" id="PF01841"/>
    </source>
</evidence>
<sequence>MRAGPSTSEKGSMLDNSISSTHVTSRRARGAARHGHALALLLLGALGPAVGCSDDELALETPVEAAAQELTSIPTIPDEALQKTLAPLRALEVPGRVYMKSVEETFTGSGTFSQVVHVYQPDATGETIRFELAAKTSAGQVDTSHRFESVKVTSRPGEPDQTQQTQPNASGQRVYDVPGSRQGWYRFELTYVAPNAGRTLSFRAYDASGNSLKIVWVDPPSAAAQVRARVAVDGSASPVFLKGGAYRNTDPSQFAYADNVKVNGNLLYRRGFDQGQYNFPLGQLNAAELTLEFSLAASGYNPAKFWFGVSEKGFAPAAAKTSWDRVQFLYQGAMRTGDYDAWREGVAFAQGATVTNGVRPPPVRRGTTFSVAVEDSSLNGTQNATVRIISDATGAEVPWAKSLPADGDYRGGIFTNGAFSSRNREHWRITVPSDAPVGRYVARAFSPSGARIGQDVVFYVIHNPYPLVASGAISKAELETYGYDEDEDGVDLNGGYGSDQDNIRDHFTVLYEWSPPYDVQRKLTAAFRRTTDESKFSFLDHAVAAAQGTTSEFETMRRLYRLVTQRYRYSQATNLGDVSTIFLSDGLDPAESLQYAKPGSQLGWEDGIGGVQCYDYAPVLAAIARSAGVLSRVVSSDGNLGGWGNHFFTEAYIPSVPLHGGKTQNSSSAPNSDTDPWYAFDATNPDASGSTPYQYLWERYSEGIAPRAQYGRAAFVLSGYKPRGTTTNTVTWDPLGPTDDIGADDVLSLQAAYESGPDFWLTQSGVTGYLGRGEKDVYRISKATTGARAVSVSTVPGGGSTLQPVLCVGPYVDPNGPPAENEPGMPPRWNVSVPARCEDRATTYPLPEGESYVVVFHDHGQPDDAYPDSENRLKLGDSVQYVLELQY</sequence>
<feature type="domain" description="Transglutaminase-like" evidence="2">
    <location>
        <begin position="547"/>
        <end position="673"/>
    </location>
</feature>
<proteinExistence type="predicted"/>
<dbReference type="InterPro" id="IPR038765">
    <property type="entry name" value="Papain-like_cys_pep_sf"/>
</dbReference>
<accession>A0A4V0NHU2</accession>
<dbReference type="AlphaFoldDB" id="A0A4V0NHU2"/>
<feature type="region of interest" description="Disordered" evidence="1">
    <location>
        <begin position="662"/>
        <end position="683"/>
    </location>
</feature>
<evidence type="ECO:0000313" key="4">
    <source>
        <dbReference type="Proteomes" id="UP000295497"/>
    </source>
</evidence>
<reference evidence="3 4" key="1">
    <citation type="submission" date="2015-09" db="EMBL/GenBank/DDBJ databases">
        <title>Sorangium comparison.</title>
        <authorList>
            <person name="Zaburannyi N."/>
            <person name="Bunk B."/>
            <person name="Overmann J."/>
            <person name="Mueller R."/>
        </authorList>
    </citation>
    <scope>NUCLEOTIDE SEQUENCE [LARGE SCALE GENOMIC DNA]</scope>
    <source>
        <strain evidence="3 4">So ce836</strain>
    </source>
</reference>
<name>A0A4V0NHU2_SORCE</name>
<gene>
    <name evidence="3" type="ORF">SOCE836_100980</name>
</gene>
<dbReference type="SUPFAM" id="SSF54001">
    <property type="entry name" value="Cysteine proteinases"/>
    <property type="match status" value="1"/>
</dbReference>
<organism evidence="3 4">
    <name type="scientific">Sorangium cellulosum</name>
    <name type="common">Polyangium cellulosum</name>
    <dbReference type="NCBI Taxonomy" id="56"/>
    <lineage>
        <taxon>Bacteria</taxon>
        <taxon>Pseudomonadati</taxon>
        <taxon>Myxococcota</taxon>
        <taxon>Polyangia</taxon>
        <taxon>Polyangiales</taxon>
        <taxon>Polyangiaceae</taxon>
        <taxon>Sorangium</taxon>
    </lineage>
</organism>
<evidence type="ECO:0000256" key="1">
    <source>
        <dbReference type="SAM" id="MobiDB-lite"/>
    </source>
</evidence>
<dbReference type="Pfam" id="PF01841">
    <property type="entry name" value="Transglut_core"/>
    <property type="match status" value="1"/>
</dbReference>
<feature type="compositionally biased region" description="Polar residues" evidence="1">
    <location>
        <begin position="662"/>
        <end position="674"/>
    </location>
</feature>
<feature type="compositionally biased region" description="Polar residues" evidence="1">
    <location>
        <begin position="160"/>
        <end position="171"/>
    </location>
</feature>
<feature type="compositionally biased region" description="Polar residues" evidence="1">
    <location>
        <begin position="1"/>
        <end position="23"/>
    </location>
</feature>
<feature type="region of interest" description="Disordered" evidence="1">
    <location>
        <begin position="142"/>
        <end position="175"/>
    </location>
</feature>
<feature type="region of interest" description="Disordered" evidence="1">
    <location>
        <begin position="1"/>
        <end position="29"/>
    </location>
</feature>
<dbReference type="EMBL" id="CP012672">
    <property type="protein sequence ID" value="AUX37862.1"/>
    <property type="molecule type" value="Genomic_DNA"/>
</dbReference>
<protein>
    <recommendedName>
        <fullName evidence="2">Transglutaminase-like domain-containing protein</fullName>
    </recommendedName>
</protein>